<name>A0ABQ9IZV2_9CUCU</name>
<gene>
    <name evidence="1" type="ORF">NQ317_018003</name>
</gene>
<evidence type="ECO:0000313" key="2">
    <source>
        <dbReference type="Proteomes" id="UP001162164"/>
    </source>
</evidence>
<keyword evidence="2" id="KW-1185">Reference proteome</keyword>
<protein>
    <submittedName>
        <fullName evidence="1">Uncharacterized protein</fullName>
    </submittedName>
</protein>
<reference evidence="1" key="1">
    <citation type="journal article" date="2023" name="Insect Mol. Biol.">
        <title>Genome sequencing provides insights into the evolution of gene families encoding plant cell wall-degrading enzymes in longhorned beetles.</title>
        <authorList>
            <person name="Shin N.R."/>
            <person name="Okamura Y."/>
            <person name="Kirsch R."/>
            <person name="Pauchet Y."/>
        </authorList>
    </citation>
    <scope>NUCLEOTIDE SEQUENCE</scope>
    <source>
        <strain evidence="1">MMC_N1</strain>
    </source>
</reference>
<organism evidence="1 2">
    <name type="scientific">Molorchus minor</name>
    <dbReference type="NCBI Taxonomy" id="1323400"/>
    <lineage>
        <taxon>Eukaryota</taxon>
        <taxon>Metazoa</taxon>
        <taxon>Ecdysozoa</taxon>
        <taxon>Arthropoda</taxon>
        <taxon>Hexapoda</taxon>
        <taxon>Insecta</taxon>
        <taxon>Pterygota</taxon>
        <taxon>Neoptera</taxon>
        <taxon>Endopterygota</taxon>
        <taxon>Coleoptera</taxon>
        <taxon>Polyphaga</taxon>
        <taxon>Cucujiformia</taxon>
        <taxon>Chrysomeloidea</taxon>
        <taxon>Cerambycidae</taxon>
        <taxon>Lamiinae</taxon>
        <taxon>Monochamini</taxon>
        <taxon>Molorchus</taxon>
    </lineage>
</organism>
<proteinExistence type="predicted"/>
<dbReference type="Proteomes" id="UP001162164">
    <property type="component" value="Unassembled WGS sequence"/>
</dbReference>
<accession>A0ABQ9IZV2</accession>
<comment type="caution">
    <text evidence="1">The sequence shown here is derived from an EMBL/GenBank/DDBJ whole genome shotgun (WGS) entry which is preliminary data.</text>
</comment>
<dbReference type="EMBL" id="JAPWTJ010001788">
    <property type="protein sequence ID" value="KAJ8969513.1"/>
    <property type="molecule type" value="Genomic_DNA"/>
</dbReference>
<sequence>MFTTIQPELEIYGRWPGALILSSCRFSLQFDIGEVGSKRVWLEKTCKSGIKNWGFSCGCGSARLQTILLLEHIC</sequence>
<evidence type="ECO:0000313" key="1">
    <source>
        <dbReference type="EMBL" id="KAJ8969513.1"/>
    </source>
</evidence>